<comment type="caution">
    <text evidence="11">The sequence shown here is derived from an EMBL/GenBank/DDBJ whole genome shotgun (WGS) entry which is preliminary data.</text>
</comment>
<evidence type="ECO:0000256" key="1">
    <source>
        <dbReference type="ARBA" id="ARBA00004496"/>
    </source>
</evidence>
<name>A0A8S3XIJ1_PARAO</name>
<keyword evidence="6 8" id="KW-0863">Zinc-finger</keyword>
<organism evidence="11 12">
    <name type="scientific">Parnassius apollo</name>
    <name type="common">Apollo butterfly</name>
    <name type="synonym">Papilio apollo</name>
    <dbReference type="NCBI Taxonomy" id="110799"/>
    <lineage>
        <taxon>Eukaryota</taxon>
        <taxon>Metazoa</taxon>
        <taxon>Ecdysozoa</taxon>
        <taxon>Arthropoda</taxon>
        <taxon>Hexapoda</taxon>
        <taxon>Insecta</taxon>
        <taxon>Pterygota</taxon>
        <taxon>Neoptera</taxon>
        <taxon>Endopterygota</taxon>
        <taxon>Lepidoptera</taxon>
        <taxon>Glossata</taxon>
        <taxon>Ditrysia</taxon>
        <taxon>Papilionoidea</taxon>
        <taxon>Papilionidae</taxon>
        <taxon>Parnassiinae</taxon>
        <taxon>Parnassini</taxon>
        <taxon>Parnassius</taxon>
        <taxon>Parnassius</taxon>
    </lineage>
</organism>
<feature type="domain" description="PH" evidence="9">
    <location>
        <begin position="129"/>
        <end position="229"/>
    </location>
</feature>
<dbReference type="PROSITE" id="PS50003">
    <property type="entry name" value="PH_DOMAIN"/>
    <property type="match status" value="2"/>
</dbReference>
<dbReference type="FunFam" id="2.30.29.30:FF:000099">
    <property type="entry name" value="Arf-GAP with dual PH domain-containing protein 1"/>
    <property type="match status" value="1"/>
</dbReference>
<evidence type="ECO:0000313" key="11">
    <source>
        <dbReference type="EMBL" id="CAG5025162.1"/>
    </source>
</evidence>
<dbReference type="InterPro" id="IPR052589">
    <property type="entry name" value="Arf-GAP_dual-PH_domain"/>
</dbReference>
<protein>
    <submittedName>
        <fullName evidence="11">(apollo) hypothetical protein</fullName>
    </submittedName>
</protein>
<evidence type="ECO:0000256" key="4">
    <source>
        <dbReference type="ARBA" id="ARBA00022723"/>
    </source>
</evidence>
<dbReference type="CDD" id="cd13252">
    <property type="entry name" value="PH1_ADAP"/>
    <property type="match status" value="1"/>
</dbReference>
<dbReference type="GO" id="GO:0008270">
    <property type="term" value="F:zinc ion binding"/>
    <property type="evidence" value="ECO:0007669"/>
    <property type="project" value="UniProtKB-KW"/>
</dbReference>
<evidence type="ECO:0000256" key="5">
    <source>
        <dbReference type="ARBA" id="ARBA00022737"/>
    </source>
</evidence>
<reference evidence="11" key="1">
    <citation type="submission" date="2021-04" db="EMBL/GenBank/DDBJ databases">
        <authorList>
            <person name="Tunstrom K."/>
        </authorList>
    </citation>
    <scope>NUCLEOTIDE SEQUENCE</scope>
</reference>
<comment type="subcellular location">
    <subcellularLocation>
        <location evidence="1">Cytoplasm</location>
    </subcellularLocation>
</comment>
<evidence type="ECO:0000256" key="7">
    <source>
        <dbReference type="ARBA" id="ARBA00022833"/>
    </source>
</evidence>
<dbReference type="InterPro" id="IPR001164">
    <property type="entry name" value="ArfGAP_dom"/>
</dbReference>
<keyword evidence="3" id="KW-0963">Cytoplasm</keyword>
<keyword evidence="7" id="KW-0862">Zinc</keyword>
<evidence type="ECO:0000259" key="10">
    <source>
        <dbReference type="PROSITE" id="PS50115"/>
    </source>
</evidence>
<dbReference type="FunFam" id="1.10.220.150:FF:000011">
    <property type="entry name" value="Arf-GAP with dual PH domain-containing protein 1"/>
    <property type="match status" value="1"/>
</dbReference>
<dbReference type="Proteomes" id="UP000691718">
    <property type="component" value="Unassembled WGS sequence"/>
</dbReference>
<dbReference type="GO" id="GO:1902936">
    <property type="term" value="F:phosphatidylinositol bisphosphate binding"/>
    <property type="evidence" value="ECO:0007669"/>
    <property type="project" value="InterPro"/>
</dbReference>
<keyword evidence="4" id="KW-0479">Metal-binding</keyword>
<dbReference type="Pfam" id="PF00169">
    <property type="entry name" value="PH"/>
    <property type="match status" value="2"/>
</dbReference>
<dbReference type="InterPro" id="IPR037851">
    <property type="entry name" value="PH2_ADAP"/>
</dbReference>
<feature type="domain" description="Arf-GAP" evidence="10">
    <location>
        <begin position="6"/>
        <end position="127"/>
    </location>
</feature>
<dbReference type="EMBL" id="CAJQZP010001172">
    <property type="protein sequence ID" value="CAG5025162.1"/>
    <property type="molecule type" value="Genomic_DNA"/>
</dbReference>
<evidence type="ECO:0000256" key="3">
    <source>
        <dbReference type="ARBA" id="ARBA00022490"/>
    </source>
</evidence>
<dbReference type="PANTHER" id="PTHR46021">
    <property type="entry name" value="ARF-GAP WITH DUAL PH DOMAIN-CONTAINING PROTEIN 1-LIKE PROTEIN"/>
    <property type="match status" value="1"/>
</dbReference>
<evidence type="ECO:0000256" key="8">
    <source>
        <dbReference type="PROSITE-ProRule" id="PRU00288"/>
    </source>
</evidence>
<dbReference type="CDD" id="cd01251">
    <property type="entry name" value="PH2_ADAP"/>
    <property type="match status" value="1"/>
</dbReference>
<dbReference type="SMART" id="SM00233">
    <property type="entry name" value="PH"/>
    <property type="match status" value="2"/>
</dbReference>
<keyword evidence="12" id="KW-1185">Reference proteome</keyword>
<dbReference type="Pfam" id="PF01412">
    <property type="entry name" value="ArfGap"/>
    <property type="match status" value="1"/>
</dbReference>
<evidence type="ECO:0000256" key="6">
    <source>
        <dbReference type="ARBA" id="ARBA00022771"/>
    </source>
</evidence>
<dbReference type="InterPro" id="IPR037849">
    <property type="entry name" value="PH1_ADAP"/>
</dbReference>
<dbReference type="GO" id="GO:0005886">
    <property type="term" value="C:plasma membrane"/>
    <property type="evidence" value="ECO:0007669"/>
    <property type="project" value="TreeGrafter"/>
</dbReference>
<dbReference type="CDD" id="cd08832">
    <property type="entry name" value="ArfGap_ADAP"/>
    <property type="match status" value="1"/>
</dbReference>
<dbReference type="GO" id="GO:0005096">
    <property type="term" value="F:GTPase activator activity"/>
    <property type="evidence" value="ECO:0007669"/>
    <property type="project" value="UniProtKB-KW"/>
</dbReference>
<dbReference type="PROSITE" id="PS50115">
    <property type="entry name" value="ARFGAP"/>
    <property type="match status" value="1"/>
</dbReference>
<dbReference type="OrthoDB" id="10266696at2759"/>
<dbReference type="SMART" id="SM00105">
    <property type="entry name" value="ArfGap"/>
    <property type="match status" value="1"/>
</dbReference>
<keyword evidence="5" id="KW-0677">Repeat</keyword>
<evidence type="ECO:0000313" key="12">
    <source>
        <dbReference type="Proteomes" id="UP000691718"/>
    </source>
</evidence>
<dbReference type="PANTHER" id="PTHR46021:SF2">
    <property type="entry name" value="ARF-GAP WITH DUAL PH DOMAIN-CONTAINING PROTEIN 1"/>
    <property type="match status" value="1"/>
</dbReference>
<evidence type="ECO:0000259" key="9">
    <source>
        <dbReference type="PROSITE" id="PS50003"/>
    </source>
</evidence>
<dbReference type="GO" id="GO:0005737">
    <property type="term" value="C:cytoplasm"/>
    <property type="evidence" value="ECO:0007669"/>
    <property type="project" value="UniProtKB-SubCell"/>
</dbReference>
<dbReference type="AlphaFoldDB" id="A0A8S3XIJ1"/>
<proteinExistence type="predicted"/>
<feature type="domain" description="PH" evidence="9">
    <location>
        <begin position="251"/>
        <end position="354"/>
    </location>
</feature>
<dbReference type="InterPro" id="IPR001849">
    <property type="entry name" value="PH_domain"/>
</dbReference>
<evidence type="ECO:0000256" key="2">
    <source>
        <dbReference type="ARBA" id="ARBA00022468"/>
    </source>
</evidence>
<dbReference type="FunFam" id="2.30.29.30:FF:000080">
    <property type="entry name" value="Arf-GAP with dual PH domain-containing protein 1"/>
    <property type="match status" value="1"/>
</dbReference>
<accession>A0A8S3XIJ1</accession>
<sequence>MVDHNEKLLQELQKKSGNNVCADCGSEDPDWASYNLGIFICMRCASIHRSMGAHISKVKHLELDRWEDSQVQRMKEVGNIAAKNKYEERVPPCYRRPTKTDPQVLIEQWIRAKYEREEFCHPERQSYLSGSMEGFLMKRGKEDSRYQRRKFVLNENEDTLKYHVKENKEPKGVLRLSELNVAFAPAKIGHMNSMQLTFMKDGSTRHIYVYHEDPEVINCWYMAIRCAKLHLLQVAFPSTPQSDLILRLPKDFAREGWLWKTGPRSSDAHRRRWFTLDNRKLMYHDEPLDAYPKGEIFIGHESNGYCIKVSNTGNGCKEARFPFHVVTPERTYCLAATTHEDRAGWLAVIQQTIKRPLTPQDSTIEATLVRKRTSSNSISIFSGR</sequence>
<gene>
    <name evidence="11" type="ORF">PAPOLLO_LOCUS18306</name>
</gene>
<keyword evidence="2" id="KW-0343">GTPase activation</keyword>
<dbReference type="GO" id="GO:0005547">
    <property type="term" value="F:phosphatidylinositol-3,4,5-trisphosphate binding"/>
    <property type="evidence" value="ECO:0007669"/>
    <property type="project" value="TreeGrafter"/>
</dbReference>